<proteinExistence type="predicted"/>
<dbReference type="AlphaFoldDB" id="A0A1G2QMU9"/>
<organism evidence="2 3">
    <name type="scientific">Candidatus Vogelbacteria bacterium RIFOXYD2_FULL_44_9</name>
    <dbReference type="NCBI Taxonomy" id="1802441"/>
    <lineage>
        <taxon>Bacteria</taxon>
        <taxon>Candidatus Vogeliibacteriota</taxon>
    </lineage>
</organism>
<evidence type="ECO:0000259" key="1">
    <source>
        <dbReference type="PROSITE" id="PS51782"/>
    </source>
</evidence>
<dbReference type="SMART" id="SM00257">
    <property type="entry name" value="LysM"/>
    <property type="match status" value="2"/>
</dbReference>
<reference evidence="2 3" key="1">
    <citation type="journal article" date="2016" name="Nat. Commun.">
        <title>Thousands of microbial genomes shed light on interconnected biogeochemical processes in an aquifer system.</title>
        <authorList>
            <person name="Anantharaman K."/>
            <person name="Brown C.T."/>
            <person name="Hug L.A."/>
            <person name="Sharon I."/>
            <person name="Castelle C.J."/>
            <person name="Probst A.J."/>
            <person name="Thomas B.C."/>
            <person name="Singh A."/>
            <person name="Wilkins M.J."/>
            <person name="Karaoz U."/>
            <person name="Brodie E.L."/>
            <person name="Williams K.H."/>
            <person name="Hubbard S.S."/>
            <person name="Banfield J.F."/>
        </authorList>
    </citation>
    <scope>NUCLEOTIDE SEQUENCE [LARGE SCALE GENOMIC DNA]</scope>
</reference>
<evidence type="ECO:0000313" key="2">
    <source>
        <dbReference type="EMBL" id="OHA61312.1"/>
    </source>
</evidence>
<dbReference type="GO" id="GO:0004222">
    <property type="term" value="F:metalloendopeptidase activity"/>
    <property type="evidence" value="ECO:0007669"/>
    <property type="project" value="TreeGrafter"/>
</dbReference>
<dbReference type="SUPFAM" id="SSF51261">
    <property type="entry name" value="Duplicated hybrid motif"/>
    <property type="match status" value="1"/>
</dbReference>
<dbReference type="InterPro" id="IPR036779">
    <property type="entry name" value="LysM_dom_sf"/>
</dbReference>
<gene>
    <name evidence="2" type="ORF">A2556_01435</name>
</gene>
<protein>
    <recommendedName>
        <fullName evidence="1">LysM domain-containing protein</fullName>
    </recommendedName>
</protein>
<feature type="domain" description="LysM" evidence="1">
    <location>
        <begin position="157"/>
        <end position="201"/>
    </location>
</feature>
<dbReference type="Gene3D" id="3.10.350.10">
    <property type="entry name" value="LysM domain"/>
    <property type="match status" value="2"/>
</dbReference>
<dbReference type="PANTHER" id="PTHR21666:SF270">
    <property type="entry name" value="MUREIN HYDROLASE ACTIVATOR ENVC"/>
    <property type="match status" value="1"/>
</dbReference>
<dbReference type="InterPro" id="IPR018392">
    <property type="entry name" value="LysM"/>
</dbReference>
<dbReference type="Pfam" id="PF01551">
    <property type="entry name" value="Peptidase_M23"/>
    <property type="match status" value="1"/>
</dbReference>
<dbReference type="PANTHER" id="PTHR21666">
    <property type="entry name" value="PEPTIDASE-RELATED"/>
    <property type="match status" value="1"/>
</dbReference>
<name>A0A1G2QMU9_9BACT</name>
<dbReference type="PROSITE" id="PS51782">
    <property type="entry name" value="LYSM"/>
    <property type="match status" value="2"/>
</dbReference>
<dbReference type="InterPro" id="IPR050570">
    <property type="entry name" value="Cell_wall_metabolism_enzyme"/>
</dbReference>
<dbReference type="SUPFAM" id="SSF54106">
    <property type="entry name" value="LysM domain"/>
    <property type="match status" value="1"/>
</dbReference>
<dbReference type="InterPro" id="IPR011055">
    <property type="entry name" value="Dup_hybrid_motif"/>
</dbReference>
<sequence length="343" mass="36336">MIWLTSYRLRLLTAMVLFVIIFGARTVEAGLFSSMAKFLGLTVKAEEVRDFNSQNMPLLRPAINSNPEPIKADNLTAMVGGAAILPESGPNGTVADIKDRPTSDQISVYVAHKGDTMTAIAKMFDVAASTILWANDLANNYVPKEGDVLLILPVDGIIHTIIKGETVASIAKKYGGDAEDIIDYNDMDPTGVLAVGDRIIIPGGQEKPIPGKITKPKTKLATRYSGPDVGGYFLRPVSGGKKTQGIHGRNGIDIGLPSGSTLYSAATGTVILAKEGGYNGGYGSYIVIQHSNGTQTLYSHLSRVSISRGAKVTRGQVIGTTGNSGRSTGPHLHFEVHGATNPF</sequence>
<dbReference type="InterPro" id="IPR016047">
    <property type="entry name" value="M23ase_b-sheet_dom"/>
</dbReference>
<dbReference type="Proteomes" id="UP000177140">
    <property type="component" value="Unassembled WGS sequence"/>
</dbReference>
<dbReference type="CDD" id="cd00118">
    <property type="entry name" value="LysM"/>
    <property type="match status" value="2"/>
</dbReference>
<dbReference type="EMBL" id="MHTM01000038">
    <property type="protein sequence ID" value="OHA61312.1"/>
    <property type="molecule type" value="Genomic_DNA"/>
</dbReference>
<dbReference type="Gene3D" id="2.70.70.10">
    <property type="entry name" value="Glucose Permease (Domain IIA)"/>
    <property type="match status" value="1"/>
</dbReference>
<evidence type="ECO:0000313" key="3">
    <source>
        <dbReference type="Proteomes" id="UP000177140"/>
    </source>
</evidence>
<accession>A0A1G2QMU9</accession>
<dbReference type="Pfam" id="PF01476">
    <property type="entry name" value="LysM"/>
    <property type="match status" value="2"/>
</dbReference>
<feature type="domain" description="LysM" evidence="1">
    <location>
        <begin position="107"/>
        <end position="151"/>
    </location>
</feature>
<comment type="caution">
    <text evidence="2">The sequence shown here is derived from an EMBL/GenBank/DDBJ whole genome shotgun (WGS) entry which is preliminary data.</text>
</comment>
<dbReference type="CDD" id="cd12797">
    <property type="entry name" value="M23_peptidase"/>
    <property type="match status" value="1"/>
</dbReference>